<dbReference type="EMBL" id="AMGO01000007">
    <property type="protein sequence ID" value="EKE45389.1"/>
    <property type="molecule type" value="Genomic_DNA"/>
</dbReference>
<feature type="compositionally biased region" description="Low complexity" evidence="5">
    <location>
        <begin position="41"/>
        <end position="54"/>
    </location>
</feature>
<comment type="caution">
    <text evidence="6">The sequence shown here is derived from an EMBL/GenBank/DDBJ whole genome shotgun (WGS) entry which is preliminary data.</text>
</comment>
<organism evidence="6 7">
    <name type="scientific">Oceaniovalibus guishaninsula JLT2003</name>
    <dbReference type="NCBI Taxonomy" id="1231392"/>
    <lineage>
        <taxon>Bacteria</taxon>
        <taxon>Pseudomonadati</taxon>
        <taxon>Pseudomonadota</taxon>
        <taxon>Alphaproteobacteria</taxon>
        <taxon>Rhodobacterales</taxon>
        <taxon>Roseobacteraceae</taxon>
        <taxon>Oceaniovalibus</taxon>
    </lineage>
</organism>
<dbReference type="GO" id="GO:0051539">
    <property type="term" value="F:4 iron, 4 sulfur cluster binding"/>
    <property type="evidence" value="ECO:0007669"/>
    <property type="project" value="UniProtKB-KW"/>
</dbReference>
<keyword evidence="3" id="KW-0408">Iron</keyword>
<evidence type="ECO:0000256" key="3">
    <source>
        <dbReference type="ARBA" id="ARBA00023004"/>
    </source>
</evidence>
<protein>
    <submittedName>
        <fullName evidence="6">Precorrin-3B synthase</fullName>
    </submittedName>
</protein>
<keyword evidence="7" id="KW-1185">Reference proteome</keyword>
<keyword evidence="1" id="KW-0004">4Fe-4S</keyword>
<dbReference type="eggNOG" id="COG0155">
    <property type="taxonomic scope" value="Bacteria"/>
</dbReference>
<evidence type="ECO:0000256" key="5">
    <source>
        <dbReference type="SAM" id="MobiDB-lite"/>
    </source>
</evidence>
<dbReference type="GO" id="GO:0020037">
    <property type="term" value="F:heme binding"/>
    <property type="evidence" value="ECO:0007669"/>
    <property type="project" value="InterPro"/>
</dbReference>
<accession>K2HRK0</accession>
<evidence type="ECO:0000256" key="4">
    <source>
        <dbReference type="ARBA" id="ARBA00023014"/>
    </source>
</evidence>
<feature type="region of interest" description="Disordered" evidence="5">
    <location>
        <begin position="38"/>
        <end position="59"/>
    </location>
</feature>
<dbReference type="InterPro" id="IPR045854">
    <property type="entry name" value="NO2/SO3_Rdtase_4Fe4S_sf"/>
</dbReference>
<proteinExistence type="predicted"/>
<evidence type="ECO:0000256" key="2">
    <source>
        <dbReference type="ARBA" id="ARBA00022723"/>
    </source>
</evidence>
<dbReference type="InterPro" id="IPR006066">
    <property type="entry name" value="NO2/SO3_Rdtase_FeS/sirohaem_BS"/>
</dbReference>
<dbReference type="PROSITE" id="PS00365">
    <property type="entry name" value="NIR_SIR"/>
    <property type="match status" value="1"/>
</dbReference>
<evidence type="ECO:0000313" key="7">
    <source>
        <dbReference type="Proteomes" id="UP000006765"/>
    </source>
</evidence>
<dbReference type="SUPFAM" id="SSF56014">
    <property type="entry name" value="Nitrite and sulphite reductase 4Fe-4S domain-like"/>
    <property type="match status" value="1"/>
</dbReference>
<dbReference type="STRING" id="1231392.OCGS_0479"/>
<evidence type="ECO:0000256" key="1">
    <source>
        <dbReference type="ARBA" id="ARBA00022485"/>
    </source>
</evidence>
<keyword evidence="4" id="KW-0411">Iron-sulfur</keyword>
<dbReference type="Proteomes" id="UP000006765">
    <property type="component" value="Unassembled WGS sequence"/>
</dbReference>
<gene>
    <name evidence="6" type="ORF">OCGS_0479</name>
</gene>
<dbReference type="PATRIC" id="fig|1231392.3.peg.482"/>
<dbReference type="GO" id="GO:0046872">
    <property type="term" value="F:metal ion binding"/>
    <property type="evidence" value="ECO:0007669"/>
    <property type="project" value="UniProtKB-KW"/>
</dbReference>
<reference evidence="6 7" key="1">
    <citation type="journal article" date="2012" name="J. Bacteriol.">
        <title>Draft Genome Sequence of Oceaniovalibus guishaninsula JLT2003T.</title>
        <authorList>
            <person name="Tang K."/>
            <person name="Liu K."/>
            <person name="Jiao N."/>
        </authorList>
    </citation>
    <scope>NUCLEOTIDE SEQUENCE [LARGE SCALE GENOMIC DNA]</scope>
    <source>
        <strain evidence="6 7">JLT2003</strain>
    </source>
</reference>
<name>K2HRK0_9RHOB</name>
<evidence type="ECO:0000313" key="6">
    <source>
        <dbReference type="EMBL" id="EKE45389.1"/>
    </source>
</evidence>
<sequence length="210" mass="21569">MRRRWRWRRHAGFLASGGVGADGRGRMARHLAAGAVPPPALRGDALPAPAAPDARPGRRASGIGVGAAFGTFTAAQLRAVADAAGRDGVRVTPFRLLYLPGTDAAMPRCDDLLTDPHDPLLRVRACIGAPVCPQARAVTREAARAIAPLLADGMTAHVSGCAKGCAHPGPADLTLVGRAGAFDVVADGAAWDVPQRRGVAAARLAELFGA</sequence>
<keyword evidence="2" id="KW-0479">Metal-binding</keyword>
<dbReference type="GO" id="GO:0016491">
    <property type="term" value="F:oxidoreductase activity"/>
    <property type="evidence" value="ECO:0007669"/>
    <property type="project" value="InterPro"/>
</dbReference>
<dbReference type="AlphaFoldDB" id="K2HRK0"/>
<dbReference type="Gene3D" id="3.30.413.10">
    <property type="entry name" value="Sulfite Reductase Hemoprotein, domain 1"/>
    <property type="match status" value="1"/>
</dbReference>